<keyword evidence="3" id="KW-1185">Reference proteome</keyword>
<feature type="compositionally biased region" description="Acidic residues" evidence="1">
    <location>
        <begin position="153"/>
        <end position="165"/>
    </location>
</feature>
<dbReference type="KEGG" id="vg:29078279"/>
<evidence type="ECO:0000313" key="2">
    <source>
        <dbReference type="EMBL" id="AOE44824.1"/>
    </source>
</evidence>
<feature type="compositionally biased region" description="Basic and acidic residues" evidence="1">
    <location>
        <begin position="40"/>
        <end position="56"/>
    </location>
</feature>
<name>A0A1B3B1F0_9CAUD</name>
<accession>A0A1B3B1F0</accession>
<organism evidence="2 3">
    <name type="scientific">Gordonia phage Terapin</name>
    <dbReference type="NCBI Taxonomy" id="1887654"/>
    <lineage>
        <taxon>Viruses</taxon>
        <taxon>Duplodnaviria</taxon>
        <taxon>Heunggongvirae</taxon>
        <taxon>Uroviricota</taxon>
        <taxon>Caudoviricetes</taxon>
        <taxon>Terapinvirus</taxon>
        <taxon>Terapinvirus terapin</taxon>
    </lineage>
</organism>
<evidence type="ECO:0000256" key="1">
    <source>
        <dbReference type="SAM" id="MobiDB-lite"/>
    </source>
</evidence>
<feature type="compositionally biased region" description="Basic and acidic residues" evidence="1">
    <location>
        <begin position="121"/>
        <end position="152"/>
    </location>
</feature>
<feature type="compositionally biased region" description="Low complexity" evidence="1">
    <location>
        <begin position="59"/>
        <end position="71"/>
    </location>
</feature>
<reference evidence="2 3" key="1">
    <citation type="submission" date="2016-07" db="EMBL/GenBank/DDBJ databases">
        <authorList>
            <person name="Montgomery M.T."/>
            <person name="Pope W.H."/>
            <person name="Garlena R.A."/>
            <person name="Russell D.A."/>
            <person name="Jacobs-Sera D."/>
            <person name="Hendrix R.W."/>
            <person name="Hatfull G.F."/>
        </authorList>
    </citation>
    <scope>NUCLEOTIDE SEQUENCE [LARGE SCALE GENOMIC DNA]</scope>
</reference>
<dbReference type="Proteomes" id="UP000204083">
    <property type="component" value="Segment"/>
</dbReference>
<protein>
    <submittedName>
        <fullName evidence="2">Uncharacterized protein</fullName>
    </submittedName>
</protein>
<proteinExistence type="predicted"/>
<feature type="compositionally biased region" description="Basic and acidic residues" evidence="1">
    <location>
        <begin position="75"/>
        <end position="84"/>
    </location>
</feature>
<dbReference type="RefSeq" id="YP_009277751.1">
    <property type="nucleotide sequence ID" value="NC_031001.1"/>
</dbReference>
<dbReference type="GeneID" id="29078279"/>
<feature type="compositionally biased region" description="Basic and acidic residues" evidence="1">
    <location>
        <begin position="101"/>
        <end position="114"/>
    </location>
</feature>
<gene>
    <name evidence="2" type="primary">12</name>
    <name evidence="2" type="ORF">SEA_TERAPIN_12</name>
</gene>
<sequence>MSKQIDESRPYTEEDIEYVLTLAGGKERVALNAQRFAHLSKEEKSEAQDQASKADSDEAQIQQKLEEAQQQAEEDSYHPDDLAKVEGQTIKEMQQQLRKLGLNDKVTEKDKRDSDDPEDPFTEKEVLAIRLLEHYDAERNAAENPEGSKADDEDKDKDEDETKSE</sequence>
<dbReference type="EMBL" id="KX557285">
    <property type="protein sequence ID" value="AOE44824.1"/>
    <property type="molecule type" value="Genomic_DNA"/>
</dbReference>
<evidence type="ECO:0000313" key="3">
    <source>
        <dbReference type="Proteomes" id="UP000204083"/>
    </source>
</evidence>
<feature type="region of interest" description="Disordered" evidence="1">
    <location>
        <begin position="40"/>
        <end position="165"/>
    </location>
</feature>